<accession>A0A1X6Z9F8</accession>
<proteinExistence type="predicted"/>
<dbReference type="AlphaFoldDB" id="A0A1X6Z9F8"/>
<dbReference type="InterPro" id="IPR054197">
    <property type="entry name" value="DUF6902"/>
</dbReference>
<dbReference type="Pfam" id="PF21843">
    <property type="entry name" value="DUF6902"/>
    <property type="match status" value="1"/>
</dbReference>
<evidence type="ECO:0000313" key="2">
    <source>
        <dbReference type="Proteomes" id="UP000193963"/>
    </source>
</evidence>
<keyword evidence="2" id="KW-1185">Reference proteome</keyword>
<dbReference type="OrthoDB" id="7810029at2"/>
<dbReference type="EMBL" id="FWFN01000004">
    <property type="protein sequence ID" value="SLN45099.1"/>
    <property type="molecule type" value="Genomic_DNA"/>
</dbReference>
<dbReference type="Proteomes" id="UP000193963">
    <property type="component" value="Unassembled WGS sequence"/>
</dbReference>
<sequence length="372" mass="41382">MSNVIQLTFPARSQGRAARRAALLDRFARERRSQEDVFWLKENAEVLNILESTGQTLASGDLPDGALAPYADIYETLDKRLGFFPQYYRFYLSLALDLEALGMAGEKAAAMVHWARAEGLAEAELSDLQRAEARRLMLRRGIDPSGGCDESQALTARLMRFISRPATFMVPNKKAAYELTHIAFYLSEYGRKSVQLPQPAKESLNFAGTLAYLDLNADLLAEICVAMRYVGMTPPDTWEDWLSRETNGFTVDAWEGAMAHDGYHEFLVSNWAMATAGREEVFRQAVPEGRVAFHAAPRPIGPLRRMSQCLLEMDAARSVDWTRMEAPICEALADDAAIAHLDRAARACADFETFFAGFARAGLVAPQQRALA</sequence>
<protein>
    <submittedName>
        <fullName evidence="1">Uncharacterized protein</fullName>
    </submittedName>
</protein>
<dbReference type="RefSeq" id="WP_085888134.1">
    <property type="nucleotide sequence ID" value="NZ_FWFN01000004.1"/>
</dbReference>
<name>A0A1X6Z9F8_9RHOB</name>
<gene>
    <name evidence="1" type="ORF">PSM7751_02083</name>
</gene>
<reference evidence="1 2" key="1">
    <citation type="submission" date="2017-03" db="EMBL/GenBank/DDBJ databases">
        <authorList>
            <person name="Afonso C.L."/>
            <person name="Miller P.J."/>
            <person name="Scott M.A."/>
            <person name="Spackman E."/>
            <person name="Goraichik I."/>
            <person name="Dimitrov K.M."/>
            <person name="Suarez D.L."/>
            <person name="Swayne D.E."/>
        </authorList>
    </citation>
    <scope>NUCLEOTIDE SEQUENCE [LARGE SCALE GENOMIC DNA]</scope>
    <source>
        <strain evidence="1 2">CECT 7751</strain>
    </source>
</reference>
<organism evidence="1 2">
    <name type="scientific">Pseudooceanicola marinus</name>
    <dbReference type="NCBI Taxonomy" id="396013"/>
    <lineage>
        <taxon>Bacteria</taxon>
        <taxon>Pseudomonadati</taxon>
        <taxon>Pseudomonadota</taxon>
        <taxon>Alphaproteobacteria</taxon>
        <taxon>Rhodobacterales</taxon>
        <taxon>Paracoccaceae</taxon>
        <taxon>Pseudooceanicola</taxon>
    </lineage>
</organism>
<evidence type="ECO:0000313" key="1">
    <source>
        <dbReference type="EMBL" id="SLN45099.1"/>
    </source>
</evidence>